<dbReference type="InterPro" id="IPR036162">
    <property type="entry name" value="Resolvase-like_N_sf"/>
</dbReference>
<dbReference type="InterPro" id="IPR006119">
    <property type="entry name" value="Resolv_N"/>
</dbReference>
<sequence length="237" mass="27551">MSIYGYIRLNNCRPTPKSLGLREQARVIRQWSEDQGLEISKIFRDTVPSSASLELPNLKKLISLIEQGKVRVLVIARLDRFTRTIRLHQQLLKLFSEHKIRFVSLEEGLDSKTKNGKKVLEAIGIMALWDAKSIPDRTRDMIERKRELGERVGHAPFGYTYQKKRLTPLAKELNIAAIIREKRELENLSYHKIAKFLNSQRLRAKRGGRWYAETIKCICENPLYERSSFTGKNTVSR</sequence>
<dbReference type="AlphaFoldDB" id="A0A381QDY2"/>
<dbReference type="GO" id="GO:0000150">
    <property type="term" value="F:DNA strand exchange activity"/>
    <property type="evidence" value="ECO:0007669"/>
    <property type="project" value="InterPro"/>
</dbReference>
<evidence type="ECO:0000313" key="2">
    <source>
        <dbReference type="EMBL" id="SUZ77486.1"/>
    </source>
</evidence>
<dbReference type="PANTHER" id="PTHR30461:SF23">
    <property type="entry name" value="DNA RECOMBINASE-RELATED"/>
    <property type="match status" value="1"/>
</dbReference>
<name>A0A381QDY2_9ZZZZ</name>
<dbReference type="InterPro" id="IPR011109">
    <property type="entry name" value="DNA_bind_recombinase_dom"/>
</dbReference>
<reference evidence="2" key="1">
    <citation type="submission" date="2018-05" db="EMBL/GenBank/DDBJ databases">
        <authorList>
            <person name="Lanie J.A."/>
            <person name="Ng W.-L."/>
            <person name="Kazmierczak K.M."/>
            <person name="Andrzejewski T.M."/>
            <person name="Davidsen T.M."/>
            <person name="Wayne K.J."/>
            <person name="Tettelin H."/>
            <person name="Glass J.I."/>
            <person name="Rusch D."/>
            <person name="Podicherti R."/>
            <person name="Tsui H.-C.T."/>
            <person name="Winkler M.E."/>
        </authorList>
    </citation>
    <scope>NUCLEOTIDE SEQUENCE</scope>
</reference>
<dbReference type="GO" id="GO:0003677">
    <property type="term" value="F:DNA binding"/>
    <property type="evidence" value="ECO:0007669"/>
    <property type="project" value="InterPro"/>
</dbReference>
<dbReference type="Pfam" id="PF00239">
    <property type="entry name" value="Resolvase"/>
    <property type="match status" value="1"/>
</dbReference>
<protein>
    <recommendedName>
        <fullName evidence="1">Resolvase/invertase-type recombinase catalytic domain-containing protein</fullName>
    </recommendedName>
</protein>
<feature type="domain" description="Resolvase/invertase-type recombinase catalytic" evidence="1">
    <location>
        <begin position="2"/>
        <end position="149"/>
    </location>
</feature>
<dbReference type="SMART" id="SM00857">
    <property type="entry name" value="Resolvase"/>
    <property type="match status" value="1"/>
</dbReference>
<dbReference type="Gene3D" id="3.40.50.1390">
    <property type="entry name" value="Resolvase, N-terminal catalytic domain"/>
    <property type="match status" value="1"/>
</dbReference>
<dbReference type="Pfam" id="PF07508">
    <property type="entry name" value="Recombinase"/>
    <property type="match status" value="1"/>
</dbReference>
<dbReference type="PROSITE" id="PS51736">
    <property type="entry name" value="RECOMBINASES_3"/>
    <property type="match status" value="1"/>
</dbReference>
<dbReference type="EMBL" id="UINC01001318">
    <property type="protein sequence ID" value="SUZ77486.1"/>
    <property type="molecule type" value="Genomic_DNA"/>
</dbReference>
<gene>
    <name evidence="2" type="ORF">METZ01_LOCUS30340</name>
</gene>
<dbReference type="SUPFAM" id="SSF53041">
    <property type="entry name" value="Resolvase-like"/>
    <property type="match status" value="1"/>
</dbReference>
<dbReference type="InterPro" id="IPR038109">
    <property type="entry name" value="DNA_bind_recomb_sf"/>
</dbReference>
<dbReference type="InterPro" id="IPR050639">
    <property type="entry name" value="SSR_resolvase"/>
</dbReference>
<dbReference type="Gene3D" id="3.90.1750.20">
    <property type="entry name" value="Putative Large Serine Recombinase, Chain B, Domain 2"/>
    <property type="match status" value="1"/>
</dbReference>
<dbReference type="CDD" id="cd00338">
    <property type="entry name" value="Ser_Recombinase"/>
    <property type="match status" value="1"/>
</dbReference>
<dbReference type="PANTHER" id="PTHR30461">
    <property type="entry name" value="DNA-INVERTASE FROM LAMBDOID PROPHAGE"/>
    <property type="match status" value="1"/>
</dbReference>
<accession>A0A381QDY2</accession>
<organism evidence="2">
    <name type="scientific">marine metagenome</name>
    <dbReference type="NCBI Taxonomy" id="408172"/>
    <lineage>
        <taxon>unclassified sequences</taxon>
        <taxon>metagenomes</taxon>
        <taxon>ecological metagenomes</taxon>
    </lineage>
</organism>
<evidence type="ECO:0000259" key="1">
    <source>
        <dbReference type="PROSITE" id="PS51736"/>
    </source>
</evidence>
<proteinExistence type="predicted"/>